<proteinExistence type="predicted"/>
<evidence type="ECO:0000256" key="4">
    <source>
        <dbReference type="ARBA" id="ARBA00023288"/>
    </source>
</evidence>
<keyword evidence="1 5" id="KW-0732">Signal</keyword>
<dbReference type="PROSITE" id="PS51257">
    <property type="entry name" value="PROKAR_LIPOPROTEIN"/>
    <property type="match status" value="1"/>
</dbReference>
<protein>
    <recommendedName>
        <fullName evidence="6">C-type lysozyme inhibitor domain-containing protein</fullName>
    </recommendedName>
</protein>
<name>A0A4Y1YNE9_9PROT</name>
<dbReference type="Proteomes" id="UP000316473">
    <property type="component" value="Chromosome"/>
</dbReference>
<keyword evidence="2" id="KW-0472">Membrane</keyword>
<dbReference type="AlphaFoldDB" id="A0A4Y1YNE9"/>
<organism evidence="7 8">
    <name type="scientific">Nitrosomonas stercoris</name>
    <dbReference type="NCBI Taxonomy" id="1444684"/>
    <lineage>
        <taxon>Bacteria</taxon>
        <taxon>Pseudomonadati</taxon>
        <taxon>Pseudomonadota</taxon>
        <taxon>Betaproteobacteria</taxon>
        <taxon>Nitrosomonadales</taxon>
        <taxon>Nitrosomonadaceae</taxon>
        <taxon>Nitrosomonas</taxon>
    </lineage>
</organism>
<keyword evidence="4" id="KW-0449">Lipoprotein</keyword>
<sequence>MRRNLYTLITLLLLSSIVSCTPLAPANSVTSIINSAIFVSDSGKTIQAMYRDNDTVTLTFANGSKEVLDLAVSASGARYIAGTHEWWEHQGEASYSVDDKLIFTGKRQR</sequence>
<evidence type="ECO:0000256" key="5">
    <source>
        <dbReference type="SAM" id="SignalP"/>
    </source>
</evidence>
<feature type="signal peptide" evidence="5">
    <location>
        <begin position="1"/>
        <end position="20"/>
    </location>
</feature>
<reference evidence="7 8" key="1">
    <citation type="submission" date="2019-06" db="EMBL/GenBank/DDBJ databases">
        <title>Nitrosomonas stercoris KYUHI-S whole genome shotgun sequence.</title>
        <authorList>
            <person name="Nakagawa T."/>
            <person name="Tsuchiya Y."/>
            <person name="Takahashi R."/>
        </authorList>
    </citation>
    <scope>NUCLEOTIDE SEQUENCE [LARGE SCALE GENOMIC DNA]</scope>
    <source>
        <strain evidence="7 8">KYUHI-S</strain>
    </source>
</reference>
<dbReference type="Pfam" id="PF09864">
    <property type="entry name" value="MliC"/>
    <property type="match status" value="1"/>
</dbReference>
<evidence type="ECO:0000256" key="1">
    <source>
        <dbReference type="ARBA" id="ARBA00022729"/>
    </source>
</evidence>
<dbReference type="KEGG" id="nst:Nstercoris_00578"/>
<evidence type="ECO:0000313" key="7">
    <source>
        <dbReference type="EMBL" id="BBL34347.1"/>
    </source>
</evidence>
<evidence type="ECO:0000259" key="6">
    <source>
        <dbReference type="Pfam" id="PF09864"/>
    </source>
</evidence>
<accession>A0A4Y1YNE9</accession>
<feature type="domain" description="C-type lysozyme inhibitor" evidence="6">
    <location>
        <begin position="41"/>
        <end position="99"/>
    </location>
</feature>
<dbReference type="EMBL" id="AP019755">
    <property type="protein sequence ID" value="BBL34347.1"/>
    <property type="molecule type" value="Genomic_DNA"/>
</dbReference>
<keyword evidence="3" id="KW-0564">Palmitate</keyword>
<dbReference type="InterPro" id="IPR018660">
    <property type="entry name" value="MliC"/>
</dbReference>
<gene>
    <name evidence="7" type="ORF">Nstercoris_00578</name>
</gene>
<evidence type="ECO:0000256" key="2">
    <source>
        <dbReference type="ARBA" id="ARBA00023136"/>
    </source>
</evidence>
<evidence type="ECO:0000313" key="8">
    <source>
        <dbReference type="Proteomes" id="UP000316473"/>
    </source>
</evidence>
<evidence type="ECO:0000256" key="3">
    <source>
        <dbReference type="ARBA" id="ARBA00023139"/>
    </source>
</evidence>
<keyword evidence="8" id="KW-1185">Reference proteome</keyword>
<dbReference type="SUPFAM" id="SSF141488">
    <property type="entry name" value="YdhA-like"/>
    <property type="match status" value="1"/>
</dbReference>
<dbReference type="Gene3D" id="2.40.128.200">
    <property type="match status" value="1"/>
</dbReference>
<dbReference type="InterPro" id="IPR036328">
    <property type="entry name" value="MliC_sf"/>
</dbReference>
<feature type="chain" id="PRO_5021490132" description="C-type lysozyme inhibitor domain-containing protein" evidence="5">
    <location>
        <begin position="21"/>
        <end position="109"/>
    </location>
</feature>